<evidence type="ECO:0000256" key="5">
    <source>
        <dbReference type="SAM" id="MobiDB-lite"/>
    </source>
</evidence>
<feature type="transmembrane region" description="Helical" evidence="6">
    <location>
        <begin position="107"/>
        <end position="126"/>
    </location>
</feature>
<evidence type="ECO:0000313" key="8">
    <source>
        <dbReference type="EMBL" id="EHN09039.1"/>
    </source>
</evidence>
<evidence type="ECO:0000313" key="9">
    <source>
        <dbReference type="Proteomes" id="UP000005143"/>
    </source>
</evidence>
<feature type="transmembrane region" description="Helical" evidence="6">
    <location>
        <begin position="180"/>
        <end position="196"/>
    </location>
</feature>
<dbReference type="PANTHER" id="PTHR37422:SF13">
    <property type="entry name" value="LIPOPOLYSACCHARIDE BIOSYNTHESIS PROTEIN PA4999-RELATED"/>
    <property type="match status" value="1"/>
</dbReference>
<evidence type="ECO:0000259" key="7">
    <source>
        <dbReference type="Pfam" id="PF04932"/>
    </source>
</evidence>
<evidence type="ECO:0000256" key="1">
    <source>
        <dbReference type="ARBA" id="ARBA00004141"/>
    </source>
</evidence>
<comment type="caution">
    <text evidence="8">The sequence shown here is derived from an EMBL/GenBank/DDBJ whole genome shotgun (WGS) entry which is preliminary data.</text>
</comment>
<dbReference type="InterPro" id="IPR011990">
    <property type="entry name" value="TPR-like_helical_dom_sf"/>
</dbReference>
<gene>
    <name evidence="8" type="ORF">PAI11_41040</name>
</gene>
<dbReference type="EMBL" id="AGUD01000305">
    <property type="protein sequence ID" value="EHN09039.1"/>
    <property type="molecule type" value="Genomic_DNA"/>
</dbReference>
<feature type="transmembrane region" description="Helical" evidence="6">
    <location>
        <begin position="327"/>
        <end position="345"/>
    </location>
</feature>
<feature type="transmembrane region" description="Helical" evidence="6">
    <location>
        <begin position="47"/>
        <end position="67"/>
    </location>
</feature>
<reference evidence="8 9" key="1">
    <citation type="journal article" date="2013" name="Biodegradation">
        <title>Quantitative proteomic analysis of ibuprofen-degrading Patulibacter sp. strain I11.</title>
        <authorList>
            <person name="Almeida B."/>
            <person name="Kjeldal H."/>
            <person name="Lolas I."/>
            <person name="Knudsen A.D."/>
            <person name="Carvalho G."/>
            <person name="Nielsen K.L."/>
            <person name="Barreto Crespo M.T."/>
            <person name="Stensballe A."/>
            <person name="Nielsen J.L."/>
        </authorList>
    </citation>
    <scope>NUCLEOTIDE SEQUENCE [LARGE SCALE GENOMIC DNA]</scope>
    <source>
        <strain evidence="8 9">I11</strain>
    </source>
</reference>
<dbReference type="Gene3D" id="1.25.40.10">
    <property type="entry name" value="Tetratricopeptide repeat domain"/>
    <property type="match status" value="1"/>
</dbReference>
<keyword evidence="2 6" id="KW-0812">Transmembrane</keyword>
<evidence type="ECO:0000256" key="3">
    <source>
        <dbReference type="ARBA" id="ARBA00022989"/>
    </source>
</evidence>
<feature type="domain" description="O-antigen ligase-related" evidence="7">
    <location>
        <begin position="284"/>
        <end position="444"/>
    </location>
</feature>
<feature type="transmembrane region" description="Helical" evidence="6">
    <location>
        <begin position="133"/>
        <end position="154"/>
    </location>
</feature>
<keyword evidence="3 6" id="KW-1133">Transmembrane helix</keyword>
<proteinExistence type="predicted"/>
<feature type="transmembrane region" description="Helical" evidence="6">
    <location>
        <begin position="231"/>
        <end position="248"/>
    </location>
</feature>
<keyword evidence="4 6" id="KW-0472">Membrane</keyword>
<feature type="transmembrane region" description="Helical" evidence="6">
    <location>
        <begin position="287"/>
        <end position="307"/>
    </location>
</feature>
<feature type="region of interest" description="Disordered" evidence="5">
    <location>
        <begin position="686"/>
        <end position="711"/>
    </location>
</feature>
<protein>
    <submittedName>
        <fullName evidence="8">O-antigen polymerase</fullName>
    </submittedName>
</protein>
<dbReference type="GO" id="GO:0016020">
    <property type="term" value="C:membrane"/>
    <property type="evidence" value="ECO:0007669"/>
    <property type="project" value="UniProtKB-SubCell"/>
</dbReference>
<feature type="transmembrane region" description="Helical" evidence="6">
    <location>
        <begin position="21"/>
        <end position="41"/>
    </location>
</feature>
<dbReference type="RefSeq" id="WP_007578767.1">
    <property type="nucleotide sequence ID" value="NZ_AGUD01000305.1"/>
</dbReference>
<name>H0EB75_9ACTN</name>
<dbReference type="Proteomes" id="UP000005143">
    <property type="component" value="Unassembled WGS sequence"/>
</dbReference>
<dbReference type="Pfam" id="PF04932">
    <property type="entry name" value="Wzy_C"/>
    <property type="match status" value="1"/>
</dbReference>
<dbReference type="AlphaFoldDB" id="H0EB75"/>
<dbReference type="SUPFAM" id="SSF48452">
    <property type="entry name" value="TPR-like"/>
    <property type="match status" value="1"/>
</dbReference>
<feature type="transmembrane region" description="Helical" evidence="6">
    <location>
        <begin position="79"/>
        <end position="101"/>
    </location>
</feature>
<comment type="subcellular location">
    <subcellularLocation>
        <location evidence="1">Membrane</location>
        <topology evidence="1">Multi-pass membrane protein</topology>
    </subcellularLocation>
</comment>
<keyword evidence="9" id="KW-1185">Reference proteome</keyword>
<dbReference type="InterPro" id="IPR007016">
    <property type="entry name" value="O-antigen_ligase-rel_domated"/>
</dbReference>
<organism evidence="8 9">
    <name type="scientific">Patulibacter medicamentivorans</name>
    <dbReference type="NCBI Taxonomy" id="1097667"/>
    <lineage>
        <taxon>Bacteria</taxon>
        <taxon>Bacillati</taxon>
        <taxon>Actinomycetota</taxon>
        <taxon>Thermoleophilia</taxon>
        <taxon>Solirubrobacterales</taxon>
        <taxon>Patulibacteraceae</taxon>
        <taxon>Patulibacter</taxon>
    </lineage>
</organism>
<evidence type="ECO:0000256" key="4">
    <source>
        <dbReference type="ARBA" id="ARBA00023136"/>
    </source>
</evidence>
<evidence type="ECO:0000256" key="2">
    <source>
        <dbReference type="ARBA" id="ARBA00022692"/>
    </source>
</evidence>
<dbReference type="PANTHER" id="PTHR37422">
    <property type="entry name" value="TEICHURONIC ACID BIOSYNTHESIS PROTEIN TUAE"/>
    <property type="match status" value="1"/>
</dbReference>
<evidence type="ECO:0000256" key="6">
    <source>
        <dbReference type="SAM" id="Phobius"/>
    </source>
</evidence>
<feature type="transmembrane region" description="Helical" evidence="6">
    <location>
        <begin position="437"/>
        <end position="456"/>
    </location>
</feature>
<sequence length="711" mass="72798">MHAALRTLREGRTAGRLRPSVGGLLLLSILAVGFGVGFSGGGYGQTAAGVSVVAAALLAVIAAALIAGGLERMVPRGDAALGTLLLALFAAWALLTTAWSVRPDQSLAWGALVSGYAATVFVAGAASRVSPRARLVAVVAILLGMAAFALVALVNRLSPDATVTIGGLENARRLRGPLDYWNALGLVGAIGILIAGRQAIDSGRGWRWRAIAGAFVPPMAGIVLLSQSRGALVALVLGMLFVGLCSGSGRLRLPLLVVALFVASVPLAISGAGRVAGDTVVAHSGRAAVVGCALAAAIAGAVLALALRAVERRVSWPGLRTVRIARVAAVAAVVALLAAGAAFSVQQGGVGTALGKVRDQVASADKIAPVAGADRFLSVSSSNRADWWAEAVGAFSARPLGGWGAGTFGTVRKRYRSDFTEVAQPHSLPLQVLSETGVVGLVLLAAAIWLLLRAAVGQLRRLPAGRERVLQATLIGVVGAWGVQACVDWDWDLPGVTIPVLVGLAVAAAAPAPRRRPVTPEGRVAPATVVEDAEALDRRPRTGRRIGLLAGTFVTAVALAVITIVPIVGERLADRAQDATSQGTTPEQLRDATGDAALAADLDPFSLRPLDIGRAISQQRHNYLEARRLALRGAERQPDNPQAWIGVAEVAGLLADRQGMRDAARRAVELDPKGVRALTLLGDANGQLAPPEASATATATPLPAVPSGGQP</sequence>
<dbReference type="InterPro" id="IPR051533">
    <property type="entry name" value="WaaL-like"/>
</dbReference>
<feature type="transmembrane region" description="Helical" evidence="6">
    <location>
        <begin position="546"/>
        <end position="568"/>
    </location>
</feature>
<accession>H0EB75</accession>
<feature type="transmembrane region" description="Helical" evidence="6">
    <location>
        <begin position="208"/>
        <end position="225"/>
    </location>
</feature>
<feature type="transmembrane region" description="Helical" evidence="6">
    <location>
        <begin position="255"/>
        <end position="275"/>
    </location>
</feature>
<feature type="compositionally biased region" description="Low complexity" evidence="5">
    <location>
        <begin position="689"/>
        <end position="711"/>
    </location>
</feature>